<keyword evidence="2" id="KW-1133">Transmembrane helix</keyword>
<sequence length="292" mass="29686">MPASKILRVRGNGRRPGAPAGEWIKYAALLVLAVAAFGVAALALMGPRDPGGTAPVAAASTPAASATGTPAASPALASAAPTPSATSTGRPAKIELPEKPVLLIMGDSYTAGDGADQPDESWANLVAGSLGYPTNIDGRGGTGFAWGGGARDDQGGEYEVRLRQTAANNPAFVPNLLILQGGQNDAQITDAGEITAATRQTIEAARRFWPGVQVVVLGPSAPQPLGEDLRDVNTAVRAGAEAANAPFIDAVEGRWFTTANSPGFDADGAHPNTAGHAYIADKFLESWAALVD</sequence>
<dbReference type="SUPFAM" id="SSF52266">
    <property type="entry name" value="SGNH hydrolase"/>
    <property type="match status" value="1"/>
</dbReference>
<keyword evidence="5" id="KW-1185">Reference proteome</keyword>
<name>A0A1H2B1X8_9MICC</name>
<dbReference type="AlphaFoldDB" id="A0A1H2B1X8"/>
<accession>A0A1H2B1X8</accession>
<proteinExistence type="predicted"/>
<feature type="domain" description="SGNH hydrolase-type esterase" evidence="3">
    <location>
        <begin position="105"/>
        <end position="277"/>
    </location>
</feature>
<reference evidence="5" key="1">
    <citation type="submission" date="2016-10" db="EMBL/GenBank/DDBJ databases">
        <authorList>
            <person name="Varghese N."/>
            <person name="Submissions S."/>
        </authorList>
    </citation>
    <scope>NUCLEOTIDE SEQUENCE [LARGE SCALE GENOMIC DNA]</scope>
    <source>
        <strain evidence="5">IMMIB L-1606</strain>
    </source>
</reference>
<dbReference type="CDD" id="cd00229">
    <property type="entry name" value="SGNH_hydrolase"/>
    <property type="match status" value="1"/>
</dbReference>
<feature type="transmembrane region" description="Helical" evidence="2">
    <location>
        <begin position="23"/>
        <end position="44"/>
    </location>
</feature>
<keyword evidence="2" id="KW-0812">Transmembrane</keyword>
<gene>
    <name evidence="4" type="ORF">SAMN04489743_3359</name>
</gene>
<dbReference type="Proteomes" id="UP000198751">
    <property type="component" value="Chromosome I"/>
</dbReference>
<dbReference type="InterPro" id="IPR013830">
    <property type="entry name" value="SGNH_hydro"/>
</dbReference>
<dbReference type="Gene3D" id="3.40.50.1110">
    <property type="entry name" value="SGNH hydrolase"/>
    <property type="match status" value="1"/>
</dbReference>
<keyword evidence="2" id="KW-0472">Membrane</keyword>
<protein>
    <submittedName>
        <fullName evidence="4">Lysophospholipase L1</fullName>
    </submittedName>
</protein>
<evidence type="ECO:0000313" key="4">
    <source>
        <dbReference type="EMBL" id="SDT52092.1"/>
    </source>
</evidence>
<feature type="compositionally biased region" description="Low complexity" evidence="1">
    <location>
        <begin position="64"/>
        <end position="91"/>
    </location>
</feature>
<dbReference type="EMBL" id="LT629779">
    <property type="protein sequence ID" value="SDT52092.1"/>
    <property type="molecule type" value="Genomic_DNA"/>
</dbReference>
<evidence type="ECO:0000256" key="1">
    <source>
        <dbReference type="SAM" id="MobiDB-lite"/>
    </source>
</evidence>
<dbReference type="InterPro" id="IPR036514">
    <property type="entry name" value="SGNH_hydro_sf"/>
</dbReference>
<dbReference type="OrthoDB" id="8215557at2"/>
<feature type="region of interest" description="Disordered" evidence="1">
    <location>
        <begin position="64"/>
        <end position="93"/>
    </location>
</feature>
<dbReference type="Pfam" id="PF13472">
    <property type="entry name" value="Lipase_GDSL_2"/>
    <property type="match status" value="1"/>
</dbReference>
<evidence type="ECO:0000313" key="5">
    <source>
        <dbReference type="Proteomes" id="UP000198751"/>
    </source>
</evidence>
<organism evidence="4 5">
    <name type="scientific">Pseudarthrobacter equi</name>
    <dbReference type="NCBI Taxonomy" id="728066"/>
    <lineage>
        <taxon>Bacteria</taxon>
        <taxon>Bacillati</taxon>
        <taxon>Actinomycetota</taxon>
        <taxon>Actinomycetes</taxon>
        <taxon>Micrococcales</taxon>
        <taxon>Micrococcaceae</taxon>
        <taxon>Pseudarthrobacter</taxon>
    </lineage>
</organism>
<evidence type="ECO:0000256" key="2">
    <source>
        <dbReference type="SAM" id="Phobius"/>
    </source>
</evidence>
<evidence type="ECO:0000259" key="3">
    <source>
        <dbReference type="Pfam" id="PF13472"/>
    </source>
</evidence>